<dbReference type="InterPro" id="IPR014284">
    <property type="entry name" value="RNA_pol_sigma-70_dom"/>
</dbReference>
<dbReference type="GO" id="GO:0006352">
    <property type="term" value="P:DNA-templated transcription initiation"/>
    <property type="evidence" value="ECO:0007669"/>
    <property type="project" value="InterPro"/>
</dbReference>
<reference evidence="11" key="1">
    <citation type="submission" date="2018-12" db="EMBL/GenBank/DDBJ databases">
        <title>Tengunoibacter tsumagoiensis gen. nov., sp. nov., Dictyobacter kobayashii sp. nov., D. alpinus sp. nov., and D. joshuensis sp. nov. and description of Dictyobacteraceae fam. nov. within the order Ktedonobacterales isolated from Tengu-no-mugimeshi.</title>
        <authorList>
            <person name="Wang C.M."/>
            <person name="Zheng Y."/>
            <person name="Sakai Y."/>
            <person name="Toyoda A."/>
            <person name="Minakuchi Y."/>
            <person name="Abe K."/>
            <person name="Yokota A."/>
            <person name="Yabe S."/>
        </authorList>
    </citation>
    <scope>NUCLEOTIDE SEQUENCE [LARGE SCALE GENOMIC DNA]</scope>
    <source>
        <strain evidence="11">S-27</strain>
    </source>
</reference>
<dbReference type="SUPFAM" id="SSF88946">
    <property type="entry name" value="Sigma2 domain of RNA polymerase sigma factors"/>
    <property type="match status" value="1"/>
</dbReference>
<feature type="domain" description="RNA polymerase sigma factor 70 region 4 type 2" evidence="9">
    <location>
        <begin position="133"/>
        <end position="184"/>
    </location>
</feature>
<sequence length="404" mass="46190">MQSTDYIEDARKTGEIERQLEELLETARPGLIGFALARGVSTDGAEDVVQETLLEAWRNLDHLRSPERVEAWLRGICRNLCLRWHSSQTALNRQQPFSTYQAAEEDQKGAGAFEQFTVLDPVEELSQQDLAVLLTRALGYLPETARTPLELYYLADLSQREAAQRLGLSVKALEMRLHRARRQLRQVLNTSLRAEAEDFGLTLDAEARESWQETRIWCMFCARAYLQGRLETLPDERVNLRMRCPHCASQRGGEWFYTGAVDFLRSIHTFRPALKRLLGIPAWLTSDYRQYCSWCQRAVTTYLTGDEQPLGAHTLPRWSGLRWVRHCPACDGLSTTPVGLSIIHHPSAQQFIKQHPRWLNEPETLIDYHGQPAIRVRLVDITSASQLVFLLDQQDGQILAILNA</sequence>
<dbReference type="InterPro" id="IPR000838">
    <property type="entry name" value="RNA_pol_sigma70_ECF_CS"/>
</dbReference>
<dbReference type="InterPro" id="IPR013324">
    <property type="entry name" value="RNA_pol_sigma_r3/r4-like"/>
</dbReference>
<keyword evidence="2 6" id="KW-0805">Transcription regulation</keyword>
<organism evidence="10 11">
    <name type="scientific">Dictyobacter aurantiacus</name>
    <dbReference type="NCBI Taxonomy" id="1936993"/>
    <lineage>
        <taxon>Bacteria</taxon>
        <taxon>Bacillati</taxon>
        <taxon>Chloroflexota</taxon>
        <taxon>Ktedonobacteria</taxon>
        <taxon>Ktedonobacterales</taxon>
        <taxon>Dictyobacteraceae</taxon>
        <taxon>Dictyobacter</taxon>
    </lineage>
</organism>
<evidence type="ECO:0000256" key="7">
    <source>
        <dbReference type="SAM" id="Coils"/>
    </source>
</evidence>
<dbReference type="Gene3D" id="1.10.10.10">
    <property type="entry name" value="Winged helix-like DNA-binding domain superfamily/Winged helix DNA-binding domain"/>
    <property type="match status" value="1"/>
</dbReference>
<protein>
    <recommendedName>
        <fullName evidence="6">RNA polymerase sigma factor</fullName>
    </recommendedName>
</protein>
<keyword evidence="7" id="KW-0175">Coiled coil</keyword>
<proteinExistence type="inferred from homology"/>
<dbReference type="PROSITE" id="PS01063">
    <property type="entry name" value="SIGMA70_ECF"/>
    <property type="match status" value="1"/>
</dbReference>
<dbReference type="Pfam" id="PF04542">
    <property type="entry name" value="Sigma70_r2"/>
    <property type="match status" value="1"/>
</dbReference>
<dbReference type="GO" id="GO:0016987">
    <property type="term" value="F:sigma factor activity"/>
    <property type="evidence" value="ECO:0007669"/>
    <property type="project" value="UniProtKB-KW"/>
</dbReference>
<dbReference type="Pfam" id="PF08281">
    <property type="entry name" value="Sigma70_r4_2"/>
    <property type="match status" value="1"/>
</dbReference>
<evidence type="ECO:0000313" key="11">
    <source>
        <dbReference type="Proteomes" id="UP000287224"/>
    </source>
</evidence>
<keyword evidence="3 6" id="KW-0731">Sigma factor</keyword>
<feature type="coiled-coil region" evidence="7">
    <location>
        <begin position="163"/>
        <end position="197"/>
    </location>
</feature>
<dbReference type="EMBL" id="BIFQ01000001">
    <property type="protein sequence ID" value="GCE04799.1"/>
    <property type="molecule type" value="Genomic_DNA"/>
</dbReference>
<evidence type="ECO:0000259" key="8">
    <source>
        <dbReference type="Pfam" id="PF04542"/>
    </source>
</evidence>
<dbReference type="Proteomes" id="UP000287224">
    <property type="component" value="Unassembled WGS sequence"/>
</dbReference>
<evidence type="ECO:0000256" key="3">
    <source>
        <dbReference type="ARBA" id="ARBA00023082"/>
    </source>
</evidence>
<keyword evidence="4 6" id="KW-0238">DNA-binding</keyword>
<feature type="domain" description="RNA polymerase sigma-70 region 2" evidence="8">
    <location>
        <begin position="25"/>
        <end position="88"/>
    </location>
</feature>
<dbReference type="PANTHER" id="PTHR43133:SF51">
    <property type="entry name" value="RNA POLYMERASE SIGMA FACTOR"/>
    <property type="match status" value="1"/>
</dbReference>
<dbReference type="InterPro" id="IPR007627">
    <property type="entry name" value="RNA_pol_sigma70_r2"/>
</dbReference>
<name>A0A401ZD75_9CHLR</name>
<accession>A0A401ZD75</accession>
<dbReference type="CDD" id="cd06171">
    <property type="entry name" value="Sigma70_r4"/>
    <property type="match status" value="1"/>
</dbReference>
<dbReference type="OrthoDB" id="160055at2"/>
<dbReference type="NCBIfam" id="TIGR02937">
    <property type="entry name" value="sigma70-ECF"/>
    <property type="match status" value="1"/>
</dbReference>
<evidence type="ECO:0000256" key="5">
    <source>
        <dbReference type="ARBA" id="ARBA00023163"/>
    </source>
</evidence>
<dbReference type="AlphaFoldDB" id="A0A401ZD75"/>
<keyword evidence="11" id="KW-1185">Reference proteome</keyword>
<evidence type="ECO:0000259" key="9">
    <source>
        <dbReference type="Pfam" id="PF08281"/>
    </source>
</evidence>
<dbReference type="InterPro" id="IPR036388">
    <property type="entry name" value="WH-like_DNA-bd_sf"/>
</dbReference>
<comment type="caution">
    <text evidence="10">The sequence shown here is derived from an EMBL/GenBank/DDBJ whole genome shotgun (WGS) entry which is preliminary data.</text>
</comment>
<keyword evidence="5 6" id="KW-0804">Transcription</keyword>
<evidence type="ECO:0000256" key="6">
    <source>
        <dbReference type="RuleBase" id="RU000716"/>
    </source>
</evidence>
<dbReference type="RefSeq" id="WP_126595912.1">
    <property type="nucleotide sequence ID" value="NZ_BIFQ01000001.1"/>
</dbReference>
<dbReference type="InterPro" id="IPR013249">
    <property type="entry name" value="RNA_pol_sigma70_r4_t2"/>
</dbReference>
<dbReference type="InterPro" id="IPR039425">
    <property type="entry name" value="RNA_pol_sigma-70-like"/>
</dbReference>
<evidence type="ECO:0000256" key="1">
    <source>
        <dbReference type="ARBA" id="ARBA00010641"/>
    </source>
</evidence>
<dbReference type="GO" id="GO:0003677">
    <property type="term" value="F:DNA binding"/>
    <property type="evidence" value="ECO:0007669"/>
    <property type="project" value="UniProtKB-KW"/>
</dbReference>
<dbReference type="InterPro" id="IPR013325">
    <property type="entry name" value="RNA_pol_sigma_r2"/>
</dbReference>
<gene>
    <name evidence="10" type="ORF">KDAU_21280</name>
</gene>
<dbReference type="GO" id="GO:0006950">
    <property type="term" value="P:response to stress"/>
    <property type="evidence" value="ECO:0007669"/>
    <property type="project" value="UniProtKB-ARBA"/>
</dbReference>
<dbReference type="PANTHER" id="PTHR43133">
    <property type="entry name" value="RNA POLYMERASE ECF-TYPE SIGMA FACTO"/>
    <property type="match status" value="1"/>
</dbReference>
<dbReference type="SUPFAM" id="SSF88659">
    <property type="entry name" value="Sigma3 and sigma4 domains of RNA polymerase sigma factors"/>
    <property type="match status" value="1"/>
</dbReference>
<dbReference type="Gene3D" id="1.10.1740.10">
    <property type="match status" value="1"/>
</dbReference>
<evidence type="ECO:0000256" key="2">
    <source>
        <dbReference type="ARBA" id="ARBA00023015"/>
    </source>
</evidence>
<evidence type="ECO:0000256" key="4">
    <source>
        <dbReference type="ARBA" id="ARBA00023125"/>
    </source>
</evidence>
<evidence type="ECO:0000313" key="10">
    <source>
        <dbReference type="EMBL" id="GCE04799.1"/>
    </source>
</evidence>
<comment type="similarity">
    <text evidence="1 6">Belongs to the sigma-70 factor family. ECF subfamily.</text>
</comment>